<comment type="caution">
    <text evidence="14">The sequence shown here is derived from an EMBL/GenBank/DDBJ whole genome shotgun (WGS) entry which is preliminary data.</text>
</comment>
<dbReference type="Pfam" id="PF00083">
    <property type="entry name" value="Sugar_tr"/>
    <property type="match status" value="2"/>
</dbReference>
<evidence type="ECO:0000313" key="14">
    <source>
        <dbReference type="EMBL" id="NYD36119.1"/>
    </source>
</evidence>
<evidence type="ECO:0000256" key="11">
    <source>
        <dbReference type="SAM" id="MobiDB-lite"/>
    </source>
</evidence>
<evidence type="ECO:0000313" key="15">
    <source>
        <dbReference type="Proteomes" id="UP000535890"/>
    </source>
</evidence>
<evidence type="ECO:0000256" key="6">
    <source>
        <dbReference type="ARBA" id="ARBA00022847"/>
    </source>
</evidence>
<accession>A0A7Y9DVE2</accession>
<evidence type="ECO:0000256" key="2">
    <source>
        <dbReference type="ARBA" id="ARBA00008240"/>
    </source>
</evidence>
<reference evidence="14 15" key="1">
    <citation type="submission" date="2020-07" db="EMBL/GenBank/DDBJ databases">
        <title>Sequencing the genomes of 1000 actinobacteria strains.</title>
        <authorList>
            <person name="Klenk H.-P."/>
        </authorList>
    </citation>
    <scope>NUCLEOTIDE SEQUENCE [LARGE SCALE GENOMIC DNA]</scope>
    <source>
        <strain evidence="14 15">DSM 45772</strain>
    </source>
</reference>
<feature type="transmembrane region" description="Helical" evidence="12">
    <location>
        <begin position="122"/>
        <end position="142"/>
    </location>
</feature>
<organism evidence="14 15">
    <name type="scientific">Actinomycetospora corticicola</name>
    <dbReference type="NCBI Taxonomy" id="663602"/>
    <lineage>
        <taxon>Bacteria</taxon>
        <taxon>Bacillati</taxon>
        <taxon>Actinomycetota</taxon>
        <taxon>Actinomycetes</taxon>
        <taxon>Pseudonocardiales</taxon>
        <taxon>Pseudonocardiaceae</taxon>
        <taxon>Actinomycetospora</taxon>
    </lineage>
</organism>
<dbReference type="PANTHER" id="PTHR43528">
    <property type="entry name" value="ALPHA-KETOGLUTARATE PERMEASE"/>
    <property type="match status" value="1"/>
</dbReference>
<proteinExistence type="inferred from homology"/>
<dbReference type="PROSITE" id="PS50850">
    <property type="entry name" value="MFS"/>
    <property type="match status" value="1"/>
</dbReference>
<keyword evidence="4" id="KW-1003">Cell membrane</keyword>
<evidence type="ECO:0000256" key="8">
    <source>
        <dbReference type="ARBA" id="ARBA00023136"/>
    </source>
</evidence>
<feature type="compositionally biased region" description="Basic and acidic residues" evidence="11">
    <location>
        <begin position="465"/>
        <end position="477"/>
    </location>
</feature>
<dbReference type="PROSITE" id="PS00217">
    <property type="entry name" value="SUGAR_TRANSPORT_2"/>
    <property type="match status" value="1"/>
</dbReference>
<dbReference type="Gene3D" id="1.20.1250.20">
    <property type="entry name" value="MFS general substrate transporter like domains"/>
    <property type="match status" value="2"/>
</dbReference>
<dbReference type="InterPro" id="IPR020846">
    <property type="entry name" value="MFS_dom"/>
</dbReference>
<dbReference type="GO" id="GO:0015293">
    <property type="term" value="F:symporter activity"/>
    <property type="evidence" value="ECO:0007669"/>
    <property type="project" value="UniProtKB-KW"/>
</dbReference>
<dbReference type="Proteomes" id="UP000535890">
    <property type="component" value="Unassembled WGS sequence"/>
</dbReference>
<comment type="function">
    <text evidence="9">May be a proton symporter involved in the uptake of osmolytes such as proline and glycine betaine.</text>
</comment>
<feature type="region of interest" description="Disordered" evidence="11">
    <location>
        <begin position="451"/>
        <end position="477"/>
    </location>
</feature>
<keyword evidence="15" id="KW-1185">Reference proteome</keyword>
<feature type="transmembrane region" description="Helical" evidence="12">
    <location>
        <begin position="98"/>
        <end position="116"/>
    </location>
</feature>
<keyword evidence="8 12" id="KW-0472">Membrane</keyword>
<dbReference type="GO" id="GO:0005886">
    <property type="term" value="C:plasma membrane"/>
    <property type="evidence" value="ECO:0007669"/>
    <property type="project" value="UniProtKB-SubCell"/>
</dbReference>
<dbReference type="RefSeq" id="WP_179793848.1">
    <property type="nucleotide sequence ID" value="NZ_JACCBN010000001.1"/>
</dbReference>
<dbReference type="PROSITE" id="PS00216">
    <property type="entry name" value="SUGAR_TRANSPORT_1"/>
    <property type="match status" value="1"/>
</dbReference>
<dbReference type="FunFam" id="1.20.1250.20:FF:000001">
    <property type="entry name" value="Dicarboxylate MFS transporter"/>
    <property type="match status" value="1"/>
</dbReference>
<evidence type="ECO:0000256" key="1">
    <source>
        <dbReference type="ARBA" id="ARBA00004651"/>
    </source>
</evidence>
<evidence type="ECO:0000256" key="10">
    <source>
        <dbReference type="ARBA" id="ARBA00039918"/>
    </source>
</evidence>
<evidence type="ECO:0000256" key="5">
    <source>
        <dbReference type="ARBA" id="ARBA00022692"/>
    </source>
</evidence>
<keyword evidence="6" id="KW-0769">Symport</keyword>
<dbReference type="InterPro" id="IPR036259">
    <property type="entry name" value="MFS_trans_sf"/>
</dbReference>
<feature type="transmembrane region" description="Helical" evidence="12">
    <location>
        <begin position="421"/>
        <end position="440"/>
    </location>
</feature>
<feature type="domain" description="Major facilitator superfamily (MFS) profile" evidence="13">
    <location>
        <begin position="26"/>
        <end position="445"/>
    </location>
</feature>
<comment type="similarity">
    <text evidence="2">Belongs to the major facilitator superfamily. Metabolite:H+ Symporter (MHS) family (TC 2.A.1.6) family.</text>
</comment>
<name>A0A7Y9DVE2_9PSEU</name>
<gene>
    <name evidence="14" type="ORF">BJ983_002221</name>
</gene>
<keyword evidence="5 12" id="KW-0812">Transmembrane</keyword>
<dbReference type="InterPro" id="IPR005829">
    <property type="entry name" value="Sugar_transporter_CS"/>
</dbReference>
<evidence type="ECO:0000256" key="4">
    <source>
        <dbReference type="ARBA" id="ARBA00022475"/>
    </source>
</evidence>
<feature type="transmembrane region" description="Helical" evidence="12">
    <location>
        <begin position="256"/>
        <end position="274"/>
    </location>
</feature>
<dbReference type="AlphaFoldDB" id="A0A7Y9DVE2"/>
<evidence type="ECO:0000256" key="7">
    <source>
        <dbReference type="ARBA" id="ARBA00022989"/>
    </source>
</evidence>
<protein>
    <recommendedName>
        <fullName evidence="10">Putative proline/betaine transporter</fullName>
    </recommendedName>
</protein>
<dbReference type="SUPFAM" id="SSF103473">
    <property type="entry name" value="MFS general substrate transporter"/>
    <property type="match status" value="1"/>
</dbReference>
<feature type="transmembrane region" description="Helical" evidence="12">
    <location>
        <begin position="360"/>
        <end position="380"/>
    </location>
</feature>
<feature type="transmembrane region" description="Helical" evidence="12">
    <location>
        <begin position="202"/>
        <end position="219"/>
    </location>
</feature>
<feature type="transmembrane region" description="Helical" evidence="12">
    <location>
        <begin position="163"/>
        <end position="190"/>
    </location>
</feature>
<feature type="transmembrane region" description="Helical" evidence="12">
    <location>
        <begin position="64"/>
        <end position="86"/>
    </location>
</feature>
<evidence type="ECO:0000256" key="9">
    <source>
        <dbReference type="ARBA" id="ARBA00037295"/>
    </source>
</evidence>
<dbReference type="InterPro" id="IPR005828">
    <property type="entry name" value="MFS_sugar_transport-like"/>
</dbReference>
<sequence length="477" mass="49949">MVDRPHLWRSGGPLPAVEGEYVLRRATTAAAVGNVAEWYDFGLYSYLAGTVLSRVFFPDAGPWAAVYTLGAFAAAFVMRPLGGLVFGPLGDRIGRTKVLSATVVLMAAATLLLGLVPGHGTLGIAAPILVLVVRMLQGFSAGGEYTGALTLIAEYAPDRRRGFFGSWLEFGTLTGYTLGAGASATVIALLPDEALLSWGWRLPFMLALPLGITGIYLRLRLEDTPAFRQLMDRSPALSGMPLRRALRIVLVRYRRGVLVAGGLVVAWNVANYVMTSYVPTYLTSTLVEYGEAGSGSAVATGLQVAVMLGMLAVITGLGRLSDRVGRRPILLTGSIALVVTGLPSVWLLRQGLAGQVGGLALMGTCLVCFAAVAPSTLPAVFPTLVRYGGLALTFNIAVSVFAGTSPTAIAALTAATGYLDWAGWFLVAAGVVGIVSVAFLEESAGRPLAGARPLASSADLPLPERSPDGVFLEHPRD</sequence>
<evidence type="ECO:0000259" key="13">
    <source>
        <dbReference type="PROSITE" id="PS50850"/>
    </source>
</evidence>
<feature type="transmembrane region" description="Helical" evidence="12">
    <location>
        <begin position="329"/>
        <end position="348"/>
    </location>
</feature>
<dbReference type="EMBL" id="JACCBN010000001">
    <property type="protein sequence ID" value="NYD36119.1"/>
    <property type="molecule type" value="Genomic_DNA"/>
</dbReference>
<dbReference type="PANTHER" id="PTHR43528:SF1">
    <property type="entry name" value="ALPHA-KETOGLUTARATE PERMEASE"/>
    <property type="match status" value="1"/>
</dbReference>
<dbReference type="InterPro" id="IPR051084">
    <property type="entry name" value="H+-coupled_symporters"/>
</dbReference>
<feature type="transmembrane region" description="Helical" evidence="12">
    <location>
        <begin position="294"/>
        <end position="317"/>
    </location>
</feature>
<feature type="transmembrane region" description="Helical" evidence="12">
    <location>
        <begin position="392"/>
        <end position="415"/>
    </location>
</feature>
<keyword evidence="3" id="KW-0813">Transport</keyword>
<comment type="subcellular location">
    <subcellularLocation>
        <location evidence="1">Cell membrane</location>
        <topology evidence="1">Multi-pass membrane protein</topology>
    </subcellularLocation>
</comment>
<evidence type="ECO:0000256" key="3">
    <source>
        <dbReference type="ARBA" id="ARBA00022448"/>
    </source>
</evidence>
<keyword evidence="7 12" id="KW-1133">Transmembrane helix</keyword>
<evidence type="ECO:0000256" key="12">
    <source>
        <dbReference type="SAM" id="Phobius"/>
    </source>
</evidence>